<proteinExistence type="predicted"/>
<evidence type="ECO:0000313" key="2">
    <source>
        <dbReference type="EMBL" id="GGC18342.1"/>
    </source>
</evidence>
<dbReference type="AlphaFoldDB" id="A0A8J2UML1"/>
<dbReference type="PROSITE" id="PS51257">
    <property type="entry name" value="PROKAR_LIPOPROTEIN"/>
    <property type="match status" value="1"/>
</dbReference>
<dbReference type="Proteomes" id="UP000620266">
    <property type="component" value="Unassembled WGS sequence"/>
</dbReference>
<dbReference type="RefSeq" id="WP_188397478.1">
    <property type="nucleotide sequence ID" value="NZ_BMCG01000006.1"/>
</dbReference>
<dbReference type="EMBL" id="BMCG01000006">
    <property type="protein sequence ID" value="GGC18342.1"/>
    <property type="molecule type" value="Genomic_DNA"/>
</dbReference>
<reference evidence="2" key="2">
    <citation type="submission" date="2020-09" db="EMBL/GenBank/DDBJ databases">
        <authorList>
            <person name="Sun Q."/>
            <person name="Sedlacek I."/>
        </authorList>
    </citation>
    <scope>NUCLEOTIDE SEQUENCE</scope>
    <source>
        <strain evidence="2">CCM 7086</strain>
    </source>
</reference>
<protein>
    <recommendedName>
        <fullName evidence="4">DUF4410 domain-containing protein</fullName>
    </recommendedName>
</protein>
<organism evidence="2 3">
    <name type="scientific">Oxalicibacterium flavum</name>
    <dbReference type="NCBI Taxonomy" id="179467"/>
    <lineage>
        <taxon>Bacteria</taxon>
        <taxon>Pseudomonadati</taxon>
        <taxon>Pseudomonadota</taxon>
        <taxon>Betaproteobacteria</taxon>
        <taxon>Burkholderiales</taxon>
        <taxon>Oxalobacteraceae</taxon>
        <taxon>Oxalicibacterium</taxon>
    </lineage>
</organism>
<gene>
    <name evidence="2" type="ORF">GCM10007205_29270</name>
</gene>
<evidence type="ECO:0008006" key="4">
    <source>
        <dbReference type="Google" id="ProtNLM"/>
    </source>
</evidence>
<reference evidence="2" key="1">
    <citation type="journal article" date="2014" name="Int. J. Syst. Evol. Microbiol.">
        <title>Complete genome sequence of Corynebacterium casei LMG S-19264T (=DSM 44701T), isolated from a smear-ripened cheese.</title>
        <authorList>
            <consortium name="US DOE Joint Genome Institute (JGI-PGF)"/>
            <person name="Walter F."/>
            <person name="Albersmeier A."/>
            <person name="Kalinowski J."/>
            <person name="Ruckert C."/>
        </authorList>
    </citation>
    <scope>NUCLEOTIDE SEQUENCE</scope>
    <source>
        <strain evidence="2">CCM 7086</strain>
    </source>
</reference>
<sequence>MKFVLLPITVTSMLLAGCAATVNTTTASAPPLKTSAASAKNIVLNLEGDPQHTAGEDWTKLKTAWQSGMKTAATEIGAGYAEQDDKPRATGRDGTVVAVHIKDYRYLGTGTRYGLGAFAGNAFVDANVSFIDARSGKLLGERAYNTSSSAWQGIFSAMTDKQVEALSREIVGELQKK</sequence>
<comment type="caution">
    <text evidence="2">The sequence shown here is derived from an EMBL/GenBank/DDBJ whole genome shotgun (WGS) entry which is preliminary data.</text>
</comment>
<feature type="signal peptide" evidence="1">
    <location>
        <begin position="1"/>
        <end position="29"/>
    </location>
</feature>
<accession>A0A8J2UML1</accession>
<evidence type="ECO:0000256" key="1">
    <source>
        <dbReference type="SAM" id="SignalP"/>
    </source>
</evidence>
<keyword evidence="3" id="KW-1185">Reference proteome</keyword>
<keyword evidence="1" id="KW-0732">Signal</keyword>
<feature type="chain" id="PRO_5035259377" description="DUF4410 domain-containing protein" evidence="1">
    <location>
        <begin position="30"/>
        <end position="177"/>
    </location>
</feature>
<name>A0A8J2UML1_9BURK</name>
<evidence type="ECO:0000313" key="3">
    <source>
        <dbReference type="Proteomes" id="UP000620266"/>
    </source>
</evidence>